<evidence type="ECO:0000313" key="1">
    <source>
        <dbReference type="EnsemblMetazoa" id="GMOY001765-PA"/>
    </source>
</evidence>
<evidence type="ECO:0000313" key="2">
    <source>
        <dbReference type="Proteomes" id="UP000092444"/>
    </source>
</evidence>
<dbReference type="VEuPathDB" id="VectorBase:GMOY001765"/>
<dbReference type="EnsemblMetazoa" id="GMOY001765-RA">
    <property type="protein sequence ID" value="GMOY001765-PA"/>
    <property type="gene ID" value="GMOY001765"/>
</dbReference>
<organism evidence="1 2">
    <name type="scientific">Glossina morsitans morsitans</name>
    <name type="common">Savannah tsetse fly</name>
    <dbReference type="NCBI Taxonomy" id="37546"/>
    <lineage>
        <taxon>Eukaryota</taxon>
        <taxon>Metazoa</taxon>
        <taxon>Ecdysozoa</taxon>
        <taxon>Arthropoda</taxon>
        <taxon>Hexapoda</taxon>
        <taxon>Insecta</taxon>
        <taxon>Pterygota</taxon>
        <taxon>Neoptera</taxon>
        <taxon>Endopterygota</taxon>
        <taxon>Diptera</taxon>
        <taxon>Brachycera</taxon>
        <taxon>Muscomorpha</taxon>
        <taxon>Hippoboscoidea</taxon>
        <taxon>Glossinidae</taxon>
        <taxon>Glossina</taxon>
    </lineage>
</organism>
<dbReference type="EMBL" id="CCAG010004197">
    <property type="status" value="NOT_ANNOTATED_CDS"/>
    <property type="molecule type" value="Genomic_DNA"/>
</dbReference>
<name>A0A1B0FDU0_GLOMM</name>
<keyword evidence="2" id="KW-1185">Reference proteome</keyword>
<protein>
    <submittedName>
        <fullName evidence="1">Uncharacterized protein</fullName>
    </submittedName>
</protein>
<proteinExistence type="predicted"/>
<dbReference type="Proteomes" id="UP000092444">
    <property type="component" value="Unassembled WGS sequence"/>
</dbReference>
<accession>A0A1B0FDU0</accession>
<reference evidence="1" key="1">
    <citation type="submission" date="2020-05" db="UniProtKB">
        <authorList>
            <consortium name="EnsemblMetazoa"/>
        </authorList>
    </citation>
    <scope>IDENTIFICATION</scope>
    <source>
        <strain evidence="1">Yale</strain>
    </source>
</reference>
<sequence>HLNVNNKKFIKILCFDLKFLELLETIFDKLVRDLIAKIYETISVLPIATALERNHEVEPEKIMQP</sequence>
<dbReference type="AlphaFoldDB" id="A0A1B0FDU0"/>